<proteinExistence type="predicted"/>
<dbReference type="OrthoDB" id="3366990at2759"/>
<evidence type="ECO:0000313" key="7">
    <source>
        <dbReference type="Proteomes" id="UP000191024"/>
    </source>
</evidence>
<dbReference type="PANTHER" id="PTHR47807">
    <property type="entry name" value="PROTEIN TBF1"/>
    <property type="match status" value="1"/>
</dbReference>
<evidence type="ECO:0000259" key="5">
    <source>
        <dbReference type="PROSITE" id="PS51294"/>
    </source>
</evidence>
<dbReference type="AlphaFoldDB" id="A0A1G4KF86"/>
<dbReference type="SMART" id="SM00717">
    <property type="entry name" value="SANT"/>
    <property type="match status" value="1"/>
</dbReference>
<dbReference type="Pfam" id="PF08558">
    <property type="entry name" value="TRF"/>
    <property type="match status" value="1"/>
</dbReference>
<evidence type="ECO:0000256" key="3">
    <source>
        <dbReference type="ARBA" id="ARBA00023306"/>
    </source>
</evidence>
<dbReference type="Gene3D" id="1.10.10.60">
    <property type="entry name" value="Homeodomain-like"/>
    <property type="match status" value="1"/>
</dbReference>
<evidence type="ECO:0000313" key="6">
    <source>
        <dbReference type="EMBL" id="SCV03221.1"/>
    </source>
</evidence>
<keyword evidence="1" id="KW-0238">DNA-binding</keyword>
<dbReference type="InterPro" id="IPR052833">
    <property type="entry name" value="Telomeric_DNA-bd_trans-reg"/>
</dbReference>
<dbReference type="SUPFAM" id="SSF46689">
    <property type="entry name" value="Homeodomain-like"/>
    <property type="match status" value="1"/>
</dbReference>
<accession>A0A1G4KF86</accession>
<dbReference type="InterPro" id="IPR009057">
    <property type="entry name" value="Homeodomain-like_sf"/>
</dbReference>
<reference evidence="7" key="1">
    <citation type="submission" date="2016-03" db="EMBL/GenBank/DDBJ databases">
        <authorList>
            <person name="Devillers H."/>
        </authorList>
    </citation>
    <scope>NUCLEOTIDE SEQUENCE [LARGE SCALE GENOMIC DNA]</scope>
</reference>
<name>A0A1G4KF86_9SACH</name>
<keyword evidence="3" id="KW-0131">Cell cycle</keyword>
<dbReference type="CDD" id="cd11660">
    <property type="entry name" value="SANT_TRF"/>
    <property type="match status" value="1"/>
</dbReference>
<sequence length="489" mass="54732">MEAKPASEPISASAETTLTSSRFGRAVAGLPLKTQLTVNSTEILDNVATQLLRLLINGTSEKLILLTSSDANAKDSVFQALFSLFKQVRLLYTDKPLLSVENVAPGLWFKGGHPPSILKGHDAFIMRALHKANLLTYLLTITGCFHYGFSFLDDAFIEIFCPSFVNSHEEAEIAGSVGGGRLLKLQTVLYLDLKTQAYISALEEANSNEGLTEELRKRLLNKIFPDAMREFLISKRANKNVRLSPSEEDFVARSARRREKLMKQENLEDLIKEYDWMDFFKELFFHVQKSCIGIIWDRQDSASKMTSLTPNVNTPTPKSGSEIVSSSINARFEIARQRTPEREVTPGPAVKKPKEKRLWLKSEEEALVTALKTHGPAWSKILEQHGAGGSISEALRNRTQVQLKDKARNWKMYFLKSGLPVPDYLSKVTGDLERDEKSRKRSKARKNSSGNKDNRTTTTRSPCSSPKARKIARVLEVSSENGLSPELVS</sequence>
<dbReference type="PROSITE" id="PS51294">
    <property type="entry name" value="HTH_MYB"/>
    <property type="match status" value="1"/>
</dbReference>
<dbReference type="GO" id="GO:0003691">
    <property type="term" value="F:double-stranded telomeric DNA binding"/>
    <property type="evidence" value="ECO:0007669"/>
    <property type="project" value="TreeGrafter"/>
</dbReference>
<dbReference type="GO" id="GO:0042803">
    <property type="term" value="F:protein homodimerization activity"/>
    <property type="evidence" value="ECO:0007669"/>
    <property type="project" value="InterPro"/>
</dbReference>
<dbReference type="InterPro" id="IPR001005">
    <property type="entry name" value="SANT/Myb"/>
</dbReference>
<dbReference type="PANTHER" id="PTHR47807:SF1">
    <property type="entry name" value="PROTEIN TBF1"/>
    <property type="match status" value="1"/>
</dbReference>
<dbReference type="Proteomes" id="UP000191024">
    <property type="component" value="Chromosome H"/>
</dbReference>
<feature type="domain" description="HTH myb-type" evidence="5">
    <location>
        <begin position="351"/>
        <end position="407"/>
    </location>
</feature>
<feature type="region of interest" description="Disordered" evidence="4">
    <location>
        <begin position="430"/>
        <end position="489"/>
    </location>
</feature>
<organism evidence="6 7">
    <name type="scientific">Lachancea mirantina</name>
    <dbReference type="NCBI Taxonomy" id="1230905"/>
    <lineage>
        <taxon>Eukaryota</taxon>
        <taxon>Fungi</taxon>
        <taxon>Dikarya</taxon>
        <taxon>Ascomycota</taxon>
        <taxon>Saccharomycotina</taxon>
        <taxon>Saccharomycetes</taxon>
        <taxon>Saccharomycetales</taxon>
        <taxon>Saccharomycetaceae</taxon>
        <taxon>Lachancea</taxon>
    </lineage>
</organism>
<evidence type="ECO:0000256" key="2">
    <source>
        <dbReference type="ARBA" id="ARBA00023242"/>
    </source>
</evidence>
<protein>
    <submittedName>
        <fullName evidence="6">LAMI_0H06414g1_1</fullName>
    </submittedName>
</protein>
<dbReference type="STRING" id="1230905.A0A1G4KF86"/>
<dbReference type="FunFam" id="1.10.10.60:FF:000137">
    <property type="entry name" value="MYB DNA binding protein"/>
    <property type="match status" value="1"/>
</dbReference>
<keyword evidence="2" id="KW-0539">Nucleus</keyword>
<evidence type="ECO:0000256" key="1">
    <source>
        <dbReference type="ARBA" id="ARBA00023125"/>
    </source>
</evidence>
<dbReference type="InterPro" id="IPR013867">
    <property type="entry name" value="Telomere_rpt-bd_fac_dimer_dom"/>
</dbReference>
<dbReference type="InterPro" id="IPR017930">
    <property type="entry name" value="Myb_dom"/>
</dbReference>
<dbReference type="GO" id="GO:0010833">
    <property type="term" value="P:telomere maintenance via telomere lengthening"/>
    <property type="evidence" value="ECO:0007669"/>
    <property type="project" value="TreeGrafter"/>
</dbReference>
<dbReference type="EMBL" id="LT598468">
    <property type="protein sequence ID" value="SCV03221.1"/>
    <property type="molecule type" value="Genomic_DNA"/>
</dbReference>
<keyword evidence="7" id="KW-1185">Reference proteome</keyword>
<evidence type="ECO:0000256" key="4">
    <source>
        <dbReference type="SAM" id="MobiDB-lite"/>
    </source>
</evidence>
<gene>
    <name evidence="6" type="ORF">LAMI_0H06414G</name>
</gene>